<evidence type="ECO:0000259" key="2">
    <source>
        <dbReference type="Pfam" id="PF02342"/>
    </source>
</evidence>
<proteinExistence type="inferred from homology"/>
<evidence type="ECO:0000313" key="3">
    <source>
        <dbReference type="EMBL" id="WUV43201.1"/>
    </source>
</evidence>
<comment type="similarity">
    <text evidence="1">Belongs to the CAPAB/TerDEXZ family.</text>
</comment>
<keyword evidence="4" id="KW-1185">Reference proteome</keyword>
<name>A0ABZ1YJR0_9NOCA</name>
<organism evidence="3 4">
    <name type="scientific">Nocardia vinacea</name>
    <dbReference type="NCBI Taxonomy" id="96468"/>
    <lineage>
        <taxon>Bacteria</taxon>
        <taxon>Bacillati</taxon>
        <taxon>Actinomycetota</taxon>
        <taxon>Actinomycetes</taxon>
        <taxon>Mycobacteriales</taxon>
        <taxon>Nocardiaceae</taxon>
        <taxon>Nocardia</taxon>
    </lineage>
</organism>
<sequence>MSSPMLSKGQNLPLPEDVVDIDVVIGWGRAEIEVDASALLLRADGKVSADSDFVFYNQPESPDGSVRFVGVQAADGCAQARIAIDLSALPVTVETVALVGSVGTGSFGELGELTLSIVDRAGQSLAQYATSDATTESAFLFGEVYRRGGKWKIRAVGQGWASGLAGLATDFGVDVVDEAELEPVDGESKVEPSSEWRATSITAGAVDSTDHKVGSSYRLWSQARKWCDYEVTVENEHLPAIRSLWSQDFLDGSAVLTQDVELVPEPGGTRGPWAISVRVQGRTIGYLGASEEQKWAGVVRRIVASGFVPTTASRIWAREYDGWDGVEFSTYVHIALGEPGDALPLNEPPTVPYTMLPRSGIVQVTKEDEHFDALLSFVPEGGYGLLFVTLHEKSPDTGRGKPHVEVRIDGQRVGQLTPQMSLRFLPMIRHLRDRGLFAACWGDIKGSAVAAKVRIDAIKANEASPEVLHGSPVTIPPLRPALSDPPAYDLTPLRSLLNPLPPTRLESRPKPAEPLDGSVVRFDKSGGHYQFVAVRRGNIWETTATGDQGSFTEVMSWKDLAARVRKFDIATAWSPVHQHEDSRVREYLAVVRFTIGRTHLAAINVCADGREGGAWYTTTTERNRQQLPFGDRAEWSEIVCNGRDIQMATAWVQLN</sequence>
<dbReference type="PANTHER" id="PTHR32097">
    <property type="entry name" value="CAMP-BINDING PROTEIN 1-RELATED"/>
    <property type="match status" value="1"/>
</dbReference>
<dbReference type="PANTHER" id="PTHR32097:SF4">
    <property type="entry name" value="GENERAL STRESS PROTEIN 16U"/>
    <property type="match status" value="1"/>
</dbReference>
<dbReference type="Pfam" id="PF02342">
    <property type="entry name" value="TerD"/>
    <property type="match status" value="1"/>
</dbReference>
<dbReference type="Gene3D" id="2.60.60.30">
    <property type="entry name" value="sav2460 like domains"/>
    <property type="match status" value="1"/>
</dbReference>
<feature type="domain" description="TerD" evidence="2">
    <location>
        <begin position="5"/>
        <end position="171"/>
    </location>
</feature>
<dbReference type="Proteomes" id="UP001432062">
    <property type="component" value="Chromosome"/>
</dbReference>
<evidence type="ECO:0000256" key="1">
    <source>
        <dbReference type="ARBA" id="ARBA00008775"/>
    </source>
</evidence>
<dbReference type="InterPro" id="IPR051324">
    <property type="entry name" value="Stress/Tellurium_Resist"/>
</dbReference>
<dbReference type="RefSeq" id="WP_329405746.1">
    <property type="nucleotide sequence ID" value="NZ_CP109441.1"/>
</dbReference>
<gene>
    <name evidence="3" type="ORF">OG563_28700</name>
</gene>
<protein>
    <submittedName>
        <fullName evidence="3">TerD family protein</fullName>
    </submittedName>
</protein>
<dbReference type="InterPro" id="IPR003325">
    <property type="entry name" value="TerD"/>
</dbReference>
<evidence type="ECO:0000313" key="4">
    <source>
        <dbReference type="Proteomes" id="UP001432062"/>
    </source>
</evidence>
<reference evidence="3" key="1">
    <citation type="submission" date="2022-10" db="EMBL/GenBank/DDBJ databases">
        <title>The complete genomes of actinobacterial strains from the NBC collection.</title>
        <authorList>
            <person name="Joergensen T.S."/>
            <person name="Alvarez Arevalo M."/>
            <person name="Sterndorff E.B."/>
            <person name="Faurdal D."/>
            <person name="Vuksanovic O."/>
            <person name="Mourched A.-S."/>
            <person name="Charusanti P."/>
            <person name="Shaw S."/>
            <person name="Blin K."/>
            <person name="Weber T."/>
        </authorList>
    </citation>
    <scope>NUCLEOTIDE SEQUENCE</scope>
    <source>
        <strain evidence="3">NBC_01482</strain>
    </source>
</reference>
<dbReference type="EMBL" id="CP109441">
    <property type="protein sequence ID" value="WUV43201.1"/>
    <property type="molecule type" value="Genomic_DNA"/>
</dbReference>
<dbReference type="CDD" id="cd06974">
    <property type="entry name" value="TerD_like"/>
    <property type="match status" value="1"/>
</dbReference>
<accession>A0ABZ1YJR0</accession>